<dbReference type="Proteomes" id="UP000283387">
    <property type="component" value="Unassembled WGS sequence"/>
</dbReference>
<dbReference type="GO" id="GO:1990281">
    <property type="term" value="C:efflux pump complex"/>
    <property type="evidence" value="ECO:0007669"/>
    <property type="project" value="TreeGrafter"/>
</dbReference>
<dbReference type="PANTHER" id="PTHR30469:SF15">
    <property type="entry name" value="HLYD FAMILY OF SECRETION PROTEINS"/>
    <property type="match status" value="1"/>
</dbReference>
<dbReference type="GO" id="GO:0015562">
    <property type="term" value="F:efflux transmembrane transporter activity"/>
    <property type="evidence" value="ECO:0007669"/>
    <property type="project" value="TreeGrafter"/>
</dbReference>
<evidence type="ECO:0000256" key="1">
    <source>
        <dbReference type="SAM" id="SignalP"/>
    </source>
</evidence>
<reference evidence="2 3" key="1">
    <citation type="submission" date="2018-09" db="EMBL/GenBank/DDBJ databases">
        <title>Genomic Encyclopedia of Archaeal and Bacterial Type Strains, Phase II (KMG-II): from individual species to whole genera.</title>
        <authorList>
            <person name="Goeker M."/>
        </authorList>
    </citation>
    <scope>NUCLEOTIDE SEQUENCE [LARGE SCALE GENOMIC DNA]</scope>
    <source>
        <strain evidence="2 3">DSM 27148</strain>
    </source>
</reference>
<dbReference type="Gene3D" id="2.40.50.100">
    <property type="match status" value="1"/>
</dbReference>
<protein>
    <submittedName>
        <fullName evidence="2">HlyD family secretion protein</fullName>
    </submittedName>
</protein>
<dbReference type="RefSeq" id="WP_120271448.1">
    <property type="nucleotide sequence ID" value="NZ_RAPN01000001.1"/>
</dbReference>
<feature type="signal peptide" evidence="1">
    <location>
        <begin position="1"/>
        <end position="31"/>
    </location>
</feature>
<name>A0A419W3J5_9BACT</name>
<organism evidence="2 3">
    <name type="scientific">Mangrovibacterium diazotrophicum</name>
    <dbReference type="NCBI Taxonomy" id="1261403"/>
    <lineage>
        <taxon>Bacteria</taxon>
        <taxon>Pseudomonadati</taxon>
        <taxon>Bacteroidota</taxon>
        <taxon>Bacteroidia</taxon>
        <taxon>Marinilabiliales</taxon>
        <taxon>Prolixibacteraceae</taxon>
        <taxon>Mangrovibacterium</taxon>
    </lineage>
</organism>
<accession>A0A419W3J5</accession>
<dbReference type="PANTHER" id="PTHR30469">
    <property type="entry name" value="MULTIDRUG RESISTANCE PROTEIN MDTA"/>
    <property type="match status" value="1"/>
</dbReference>
<keyword evidence="1" id="KW-0732">Signal</keyword>
<proteinExistence type="predicted"/>
<comment type="caution">
    <text evidence="2">The sequence shown here is derived from an EMBL/GenBank/DDBJ whole genome shotgun (WGS) entry which is preliminary data.</text>
</comment>
<feature type="chain" id="PRO_5019264423" evidence="1">
    <location>
        <begin position="32"/>
        <end position="313"/>
    </location>
</feature>
<dbReference type="AlphaFoldDB" id="A0A419W3J5"/>
<sequence>MNTITGTTNAFWRASYGLVLLVIAMTACTSATSEQKAETEIKSDVKVTQPVIATIEQTSTFKGTTRYLQTNTFRAQVSGILKSVGCQVAGTVSDGQPLFIVQPMEAAALQKSGFNDEDFNAFQDTTFSNLNGTVSSLNVQVGDFVQAGDVLATCIRTNSMRIVIDVPAEQLGKVRTGTNCTILLPDGETAAGKVIGQWPSATVQNQTQPFIIKPTNAFSLAENISLSVQFETGKLPDALWIPKSALQGNELQTEFWVMKLVNDTTCIKIPVTKGQETDSLVQLLDSPITNADRLVSEGGYGLPDTAIVRIIKN</sequence>
<evidence type="ECO:0000313" key="2">
    <source>
        <dbReference type="EMBL" id="RKD90009.1"/>
    </source>
</evidence>
<keyword evidence="3" id="KW-1185">Reference proteome</keyword>
<dbReference type="SUPFAM" id="SSF111369">
    <property type="entry name" value="HlyD-like secretion proteins"/>
    <property type="match status" value="1"/>
</dbReference>
<gene>
    <name evidence="2" type="ORF">BC643_0345</name>
</gene>
<dbReference type="EMBL" id="RAPN01000001">
    <property type="protein sequence ID" value="RKD90009.1"/>
    <property type="molecule type" value="Genomic_DNA"/>
</dbReference>
<evidence type="ECO:0000313" key="3">
    <source>
        <dbReference type="Proteomes" id="UP000283387"/>
    </source>
</evidence>
<dbReference type="Gene3D" id="2.40.420.20">
    <property type="match status" value="1"/>
</dbReference>
<dbReference type="OrthoDB" id="1435302at2"/>